<evidence type="ECO:0000313" key="2">
    <source>
        <dbReference type="Proteomes" id="UP001418222"/>
    </source>
</evidence>
<keyword evidence="2" id="KW-1185">Reference proteome</keyword>
<organism evidence="1 2">
    <name type="scientific">Platanthera zijinensis</name>
    <dbReference type="NCBI Taxonomy" id="2320716"/>
    <lineage>
        <taxon>Eukaryota</taxon>
        <taxon>Viridiplantae</taxon>
        <taxon>Streptophyta</taxon>
        <taxon>Embryophyta</taxon>
        <taxon>Tracheophyta</taxon>
        <taxon>Spermatophyta</taxon>
        <taxon>Magnoliopsida</taxon>
        <taxon>Liliopsida</taxon>
        <taxon>Asparagales</taxon>
        <taxon>Orchidaceae</taxon>
        <taxon>Orchidoideae</taxon>
        <taxon>Orchideae</taxon>
        <taxon>Orchidinae</taxon>
        <taxon>Platanthera</taxon>
    </lineage>
</organism>
<dbReference type="Proteomes" id="UP001418222">
    <property type="component" value="Unassembled WGS sequence"/>
</dbReference>
<evidence type="ECO:0000313" key="1">
    <source>
        <dbReference type="EMBL" id="KAK8942548.1"/>
    </source>
</evidence>
<protein>
    <submittedName>
        <fullName evidence="1">Uncharacterized protein</fullName>
    </submittedName>
</protein>
<reference evidence="1 2" key="1">
    <citation type="journal article" date="2022" name="Nat. Plants">
        <title>Genomes of leafy and leafless Platanthera orchids illuminate the evolution of mycoheterotrophy.</title>
        <authorList>
            <person name="Li M.H."/>
            <person name="Liu K.W."/>
            <person name="Li Z."/>
            <person name="Lu H.C."/>
            <person name="Ye Q.L."/>
            <person name="Zhang D."/>
            <person name="Wang J.Y."/>
            <person name="Li Y.F."/>
            <person name="Zhong Z.M."/>
            <person name="Liu X."/>
            <person name="Yu X."/>
            <person name="Liu D.K."/>
            <person name="Tu X.D."/>
            <person name="Liu B."/>
            <person name="Hao Y."/>
            <person name="Liao X.Y."/>
            <person name="Jiang Y.T."/>
            <person name="Sun W.H."/>
            <person name="Chen J."/>
            <person name="Chen Y.Q."/>
            <person name="Ai Y."/>
            <person name="Zhai J.W."/>
            <person name="Wu S.S."/>
            <person name="Zhou Z."/>
            <person name="Hsiao Y.Y."/>
            <person name="Wu W.L."/>
            <person name="Chen Y.Y."/>
            <person name="Lin Y.F."/>
            <person name="Hsu J.L."/>
            <person name="Li C.Y."/>
            <person name="Wang Z.W."/>
            <person name="Zhao X."/>
            <person name="Zhong W.Y."/>
            <person name="Ma X.K."/>
            <person name="Ma L."/>
            <person name="Huang J."/>
            <person name="Chen G.Z."/>
            <person name="Huang M.Z."/>
            <person name="Huang L."/>
            <person name="Peng D.H."/>
            <person name="Luo Y.B."/>
            <person name="Zou S.Q."/>
            <person name="Chen S.P."/>
            <person name="Lan S."/>
            <person name="Tsai W.C."/>
            <person name="Van de Peer Y."/>
            <person name="Liu Z.J."/>
        </authorList>
    </citation>
    <scope>NUCLEOTIDE SEQUENCE [LARGE SCALE GENOMIC DNA]</scope>
    <source>
        <strain evidence="1">Lor287</strain>
    </source>
</reference>
<dbReference type="EMBL" id="JBBWWQ010000007">
    <property type="protein sequence ID" value="KAK8942548.1"/>
    <property type="molecule type" value="Genomic_DNA"/>
</dbReference>
<gene>
    <name evidence="1" type="ORF">KSP39_PZI009548</name>
</gene>
<proteinExistence type="predicted"/>
<name>A0AAP0BLC8_9ASPA</name>
<sequence length="119" mass="13972">MCLPLTLNLARMGSWRKHFSILPNVEIVILSPLERIQRPPLGHFAITQGCLKVEEVVTVFQFCFVPMTRFSLIELTRIMGTLCLFREHGCWMSVRLFREWCEVCLSSSDRVKVRSNKRW</sequence>
<accession>A0AAP0BLC8</accession>
<dbReference type="AlphaFoldDB" id="A0AAP0BLC8"/>
<comment type="caution">
    <text evidence="1">The sequence shown here is derived from an EMBL/GenBank/DDBJ whole genome shotgun (WGS) entry which is preliminary data.</text>
</comment>